<evidence type="ECO:0000256" key="7">
    <source>
        <dbReference type="ARBA" id="ARBA00022989"/>
    </source>
</evidence>
<evidence type="ECO:0000256" key="10">
    <source>
        <dbReference type="ARBA" id="ARBA00023136"/>
    </source>
</evidence>
<evidence type="ECO:0000256" key="16">
    <source>
        <dbReference type="SAM" id="Phobius"/>
    </source>
</evidence>
<dbReference type="GO" id="GO:0045259">
    <property type="term" value="C:proton-transporting ATP synthase complex"/>
    <property type="evidence" value="ECO:0007669"/>
    <property type="project" value="UniProtKB-KW"/>
</dbReference>
<evidence type="ECO:0000256" key="2">
    <source>
        <dbReference type="ARBA" id="ARBA00006704"/>
    </source>
</evidence>
<evidence type="ECO:0000256" key="6">
    <source>
        <dbReference type="ARBA" id="ARBA00022781"/>
    </source>
</evidence>
<dbReference type="Proteomes" id="UP000006860">
    <property type="component" value="Chromosome"/>
</dbReference>
<feature type="signal peptide" evidence="17">
    <location>
        <begin position="1"/>
        <end position="23"/>
    </location>
</feature>
<evidence type="ECO:0000256" key="12">
    <source>
        <dbReference type="ARBA" id="ARBA00025198"/>
    </source>
</evidence>
<name>F0SLR3_RUBBR</name>
<feature type="transmembrane region" description="Helical" evidence="16">
    <location>
        <begin position="39"/>
        <end position="59"/>
    </location>
</feature>
<dbReference type="Pfam" id="PF00137">
    <property type="entry name" value="ATP-synt_C"/>
    <property type="match status" value="1"/>
</dbReference>
<dbReference type="GO" id="GO:0008289">
    <property type="term" value="F:lipid binding"/>
    <property type="evidence" value="ECO:0007669"/>
    <property type="project" value="UniProtKB-KW"/>
</dbReference>
<evidence type="ECO:0000313" key="20">
    <source>
        <dbReference type="Proteomes" id="UP000006860"/>
    </source>
</evidence>
<evidence type="ECO:0000256" key="13">
    <source>
        <dbReference type="ARBA" id="ARBA00030961"/>
    </source>
</evidence>
<dbReference type="EMBL" id="CP002546">
    <property type="protein sequence ID" value="ADY58804.1"/>
    <property type="molecule type" value="Genomic_DNA"/>
</dbReference>
<dbReference type="PROSITE" id="PS00605">
    <property type="entry name" value="ATPASE_C"/>
    <property type="match status" value="1"/>
</dbReference>
<evidence type="ECO:0000256" key="8">
    <source>
        <dbReference type="ARBA" id="ARBA00023065"/>
    </source>
</evidence>
<dbReference type="GO" id="GO:0015986">
    <property type="term" value="P:proton motive force-driven ATP synthesis"/>
    <property type="evidence" value="ECO:0007669"/>
    <property type="project" value="InterPro"/>
</dbReference>
<dbReference type="PRINTS" id="PR00124">
    <property type="entry name" value="ATPASEC"/>
</dbReference>
<dbReference type="CDD" id="cd18121">
    <property type="entry name" value="ATP-synt_Fo_c"/>
    <property type="match status" value="1"/>
</dbReference>
<dbReference type="InterPro" id="IPR002379">
    <property type="entry name" value="ATPase_proteolipid_c-like_dom"/>
</dbReference>
<evidence type="ECO:0000256" key="4">
    <source>
        <dbReference type="ARBA" id="ARBA00022547"/>
    </source>
</evidence>
<dbReference type="Gene3D" id="1.20.20.10">
    <property type="entry name" value="F1F0 ATP synthase subunit C"/>
    <property type="match status" value="1"/>
</dbReference>
<evidence type="ECO:0000256" key="14">
    <source>
        <dbReference type="ARBA" id="ARBA00032200"/>
    </source>
</evidence>
<protein>
    <recommendedName>
        <fullName evidence="14">ATP synthase F(0) sector subunit c</fullName>
    </recommendedName>
    <alternativeName>
        <fullName evidence="15">F-type ATPase subunit c</fullName>
    </alternativeName>
    <alternativeName>
        <fullName evidence="13">Lipid-binding protein</fullName>
    </alternativeName>
</protein>
<keyword evidence="8" id="KW-0406">Ion transport</keyword>
<organism evidence="19 20">
    <name type="scientific">Rubinisphaera brasiliensis (strain ATCC 49424 / DSM 5305 / JCM 21570 / IAM 15109 / NBRC 103401 / IFAM 1448)</name>
    <name type="common">Planctomyces brasiliensis</name>
    <dbReference type="NCBI Taxonomy" id="756272"/>
    <lineage>
        <taxon>Bacteria</taxon>
        <taxon>Pseudomonadati</taxon>
        <taxon>Planctomycetota</taxon>
        <taxon>Planctomycetia</taxon>
        <taxon>Planctomycetales</taxon>
        <taxon>Planctomycetaceae</taxon>
        <taxon>Rubinisphaera</taxon>
    </lineage>
</organism>
<feature type="transmembrane region" description="Helical" evidence="16">
    <location>
        <begin position="71"/>
        <end position="89"/>
    </location>
</feature>
<dbReference type="InterPro" id="IPR000454">
    <property type="entry name" value="ATP_synth_F0_csu"/>
</dbReference>
<dbReference type="HOGENOM" id="CLU_148047_5_1_0"/>
<keyword evidence="3" id="KW-0813">Transport</keyword>
<dbReference type="AlphaFoldDB" id="F0SLR3"/>
<keyword evidence="10 16" id="KW-0472">Membrane</keyword>
<comment type="subcellular location">
    <subcellularLocation>
        <location evidence="1">Membrane</location>
        <topology evidence="1">Multi-pass membrane protein</topology>
    </subcellularLocation>
</comment>
<keyword evidence="11" id="KW-0066">ATP synthesis</keyword>
<dbReference type="eggNOG" id="ENOG5032YJB">
    <property type="taxonomic scope" value="Bacteria"/>
</dbReference>
<evidence type="ECO:0000256" key="3">
    <source>
        <dbReference type="ARBA" id="ARBA00022448"/>
    </source>
</evidence>
<dbReference type="GO" id="GO:0015078">
    <property type="term" value="F:proton transmembrane transporter activity"/>
    <property type="evidence" value="ECO:0007669"/>
    <property type="project" value="InterPro"/>
</dbReference>
<keyword evidence="6" id="KW-0375">Hydrogen ion transport</keyword>
<evidence type="ECO:0000256" key="17">
    <source>
        <dbReference type="SAM" id="SignalP"/>
    </source>
</evidence>
<dbReference type="InterPro" id="IPR038662">
    <property type="entry name" value="ATP_synth_F0_csu_sf"/>
</dbReference>
<keyword evidence="9" id="KW-0446">Lipid-binding</keyword>
<dbReference type="STRING" id="756272.Plabr_1189"/>
<dbReference type="GO" id="GO:0033177">
    <property type="term" value="C:proton-transporting two-sector ATPase complex, proton-transporting domain"/>
    <property type="evidence" value="ECO:0007669"/>
    <property type="project" value="InterPro"/>
</dbReference>
<dbReference type="KEGG" id="pbs:Plabr_1189"/>
<proteinExistence type="inferred from homology"/>
<evidence type="ECO:0000313" key="19">
    <source>
        <dbReference type="EMBL" id="ADY58804.1"/>
    </source>
</evidence>
<keyword evidence="5 16" id="KW-0812">Transmembrane</keyword>
<accession>F0SLR3</accession>
<feature type="chain" id="PRO_5003260674" description="ATP synthase F(0) sector subunit c" evidence="17">
    <location>
        <begin position="24"/>
        <end position="90"/>
    </location>
</feature>
<dbReference type="InterPro" id="IPR005953">
    <property type="entry name" value="ATP_synth_csu_bac/chlpt"/>
</dbReference>
<keyword evidence="7 16" id="KW-1133">Transmembrane helix</keyword>
<evidence type="ECO:0000256" key="9">
    <source>
        <dbReference type="ARBA" id="ARBA00023121"/>
    </source>
</evidence>
<keyword evidence="4" id="KW-0138">CF(0)</keyword>
<gene>
    <name evidence="19" type="ordered locus">Plabr_1189</name>
</gene>
<dbReference type="InterPro" id="IPR020537">
    <property type="entry name" value="ATP_synth_F0_csu_DDCD_BS"/>
</dbReference>
<evidence type="ECO:0000256" key="5">
    <source>
        <dbReference type="ARBA" id="ARBA00022692"/>
    </source>
</evidence>
<sequence length="90" mass="9078">MFKAVRTAMVMLGVMIVASPVMAQDGGSFEIPKLGAGLIVIGAALGIGRIGGLAVESMARQPEYAGKIQTAMIIAAALIEGLGFAALFVG</sequence>
<evidence type="ECO:0000256" key="1">
    <source>
        <dbReference type="ARBA" id="ARBA00004141"/>
    </source>
</evidence>
<evidence type="ECO:0000259" key="18">
    <source>
        <dbReference type="Pfam" id="PF00137"/>
    </source>
</evidence>
<dbReference type="InterPro" id="IPR035921">
    <property type="entry name" value="F/V-ATP_Csub_sf"/>
</dbReference>
<comment type="similarity">
    <text evidence="2">Belongs to the ATPase C chain family.</text>
</comment>
<reference evidence="20" key="1">
    <citation type="submission" date="2011-02" db="EMBL/GenBank/DDBJ databases">
        <title>The complete genome of Planctomyces brasiliensis DSM 5305.</title>
        <authorList>
            <person name="Lucas S."/>
            <person name="Copeland A."/>
            <person name="Lapidus A."/>
            <person name="Bruce D."/>
            <person name="Goodwin L."/>
            <person name="Pitluck S."/>
            <person name="Kyrpides N."/>
            <person name="Mavromatis K."/>
            <person name="Pagani I."/>
            <person name="Ivanova N."/>
            <person name="Ovchinnikova G."/>
            <person name="Lu M."/>
            <person name="Detter J.C."/>
            <person name="Han C."/>
            <person name="Land M."/>
            <person name="Hauser L."/>
            <person name="Markowitz V."/>
            <person name="Cheng J.-F."/>
            <person name="Hugenholtz P."/>
            <person name="Woyke T."/>
            <person name="Wu D."/>
            <person name="Tindall B."/>
            <person name="Pomrenke H.G."/>
            <person name="Brambilla E."/>
            <person name="Klenk H.-P."/>
            <person name="Eisen J.A."/>
        </authorList>
    </citation>
    <scope>NUCLEOTIDE SEQUENCE [LARGE SCALE GENOMIC DNA]</scope>
    <source>
        <strain evidence="20">ATCC 49424 / DSM 5305 / JCM 21570 / NBRC 103401 / IFAM 1448</strain>
    </source>
</reference>
<evidence type="ECO:0000256" key="11">
    <source>
        <dbReference type="ARBA" id="ARBA00023310"/>
    </source>
</evidence>
<dbReference type="SUPFAM" id="SSF81333">
    <property type="entry name" value="F1F0 ATP synthase subunit C"/>
    <property type="match status" value="1"/>
</dbReference>
<dbReference type="NCBIfam" id="TIGR01260">
    <property type="entry name" value="ATP_synt_c"/>
    <property type="match status" value="1"/>
</dbReference>
<keyword evidence="17" id="KW-0732">Signal</keyword>
<feature type="domain" description="V-ATPase proteolipid subunit C-like" evidence="18">
    <location>
        <begin position="35"/>
        <end position="89"/>
    </location>
</feature>
<comment type="function">
    <text evidence="12">F(1)F(0) ATP synthase produces ATP from ADP in the presence of a proton or sodium gradient. F-type ATPases consist of two structural domains, F(1) containing the extramembraneous catalytic core and F(0) containing the membrane proton channel, linked together by a central stalk and a peripheral stalk. During catalysis, ATP synthesis in the catalytic domain of F(1) is coupled via a rotary mechanism of the central stalk subunits to proton translocation.</text>
</comment>
<keyword evidence="20" id="KW-1185">Reference proteome</keyword>
<evidence type="ECO:0000256" key="15">
    <source>
        <dbReference type="ARBA" id="ARBA00032887"/>
    </source>
</evidence>